<dbReference type="Proteomes" id="UP000774570">
    <property type="component" value="Unassembled WGS sequence"/>
</dbReference>
<keyword evidence="3" id="KW-1185">Reference proteome</keyword>
<feature type="compositionally biased region" description="Basic and acidic residues" evidence="1">
    <location>
        <begin position="1"/>
        <end position="20"/>
    </location>
</feature>
<feature type="compositionally biased region" description="Gly residues" evidence="1">
    <location>
        <begin position="117"/>
        <end position="126"/>
    </location>
</feature>
<dbReference type="RefSeq" id="WP_220170724.1">
    <property type="nucleotide sequence ID" value="NZ_JAIBOA010000035.1"/>
</dbReference>
<name>A0ABS7G448_9ACTN</name>
<gene>
    <name evidence="2" type="ORF">K1Y72_34420</name>
</gene>
<comment type="caution">
    <text evidence="2">The sequence shown here is derived from an EMBL/GenBank/DDBJ whole genome shotgun (WGS) entry which is preliminary data.</text>
</comment>
<organism evidence="2 3">
    <name type="scientific">Actinomadura parmotrematis</name>
    <dbReference type="NCBI Taxonomy" id="2864039"/>
    <lineage>
        <taxon>Bacteria</taxon>
        <taxon>Bacillati</taxon>
        <taxon>Actinomycetota</taxon>
        <taxon>Actinomycetes</taxon>
        <taxon>Streptosporangiales</taxon>
        <taxon>Thermomonosporaceae</taxon>
        <taxon>Actinomadura</taxon>
    </lineage>
</organism>
<protein>
    <submittedName>
        <fullName evidence="2">Uncharacterized protein</fullName>
    </submittedName>
</protein>
<accession>A0ABS7G448</accession>
<dbReference type="EMBL" id="JAIBOA010000035">
    <property type="protein sequence ID" value="MBW8487492.1"/>
    <property type="molecule type" value="Genomic_DNA"/>
</dbReference>
<evidence type="ECO:0000256" key="1">
    <source>
        <dbReference type="SAM" id="MobiDB-lite"/>
    </source>
</evidence>
<feature type="region of interest" description="Disordered" evidence="1">
    <location>
        <begin position="111"/>
        <end position="141"/>
    </location>
</feature>
<evidence type="ECO:0000313" key="3">
    <source>
        <dbReference type="Proteomes" id="UP000774570"/>
    </source>
</evidence>
<sequence length="141" mass="14220">MRDEHDAHAEVGEGRQDLTGDRGPLALVGGGQRLVAEQQRAGPQPVDGGAQARRLLVQPAAGQGEQEAADVSGRARDRLGDAGDDAVLEGQPGEQGLGAREVAVVGLGPQGRAEAGEAGGAEGGMIGDRRGSGRALVQCAR</sequence>
<reference evidence="2 3" key="1">
    <citation type="submission" date="2021-07" db="EMBL/GenBank/DDBJ databases">
        <title>Actinomadura sp. PM05-2 isolated from lichen.</title>
        <authorList>
            <person name="Somphong A."/>
            <person name="Phongsopitanun W."/>
            <person name="Tanasupawat S."/>
            <person name="Peongsungnone V."/>
        </authorList>
    </citation>
    <scope>NUCLEOTIDE SEQUENCE [LARGE SCALE GENOMIC DNA]</scope>
    <source>
        <strain evidence="2 3">PM05-2</strain>
    </source>
</reference>
<evidence type="ECO:0000313" key="2">
    <source>
        <dbReference type="EMBL" id="MBW8487492.1"/>
    </source>
</evidence>
<feature type="region of interest" description="Disordered" evidence="1">
    <location>
        <begin position="1"/>
        <end position="99"/>
    </location>
</feature>
<proteinExistence type="predicted"/>